<dbReference type="Gene3D" id="1.50.10.10">
    <property type="match status" value="1"/>
</dbReference>
<dbReference type="Pfam" id="PF07470">
    <property type="entry name" value="Glyco_hydro_88"/>
    <property type="match status" value="1"/>
</dbReference>
<gene>
    <name evidence="3" type="ORF">PT974_09051</name>
</gene>
<evidence type="ECO:0000313" key="3">
    <source>
        <dbReference type="EMBL" id="KAK5990779.1"/>
    </source>
</evidence>
<accession>A0ABR0SF57</accession>
<protein>
    <submittedName>
        <fullName evidence="3">Unsaturated rhamnogalacturonyl hydrolase YteR-like protein</fullName>
    </submittedName>
</protein>
<keyword evidence="1" id="KW-0378">Hydrolase</keyword>
<evidence type="ECO:0000256" key="1">
    <source>
        <dbReference type="ARBA" id="ARBA00022801"/>
    </source>
</evidence>
<reference evidence="3 4" key="1">
    <citation type="submission" date="2024-01" db="EMBL/GenBank/DDBJ databases">
        <title>Complete genome of Cladobotryum mycophilum ATHUM6906.</title>
        <authorList>
            <person name="Christinaki A.C."/>
            <person name="Myridakis A.I."/>
            <person name="Kouvelis V.N."/>
        </authorList>
    </citation>
    <scope>NUCLEOTIDE SEQUENCE [LARGE SCALE GENOMIC DNA]</scope>
    <source>
        <strain evidence="3 4">ATHUM6906</strain>
    </source>
</reference>
<evidence type="ECO:0000256" key="2">
    <source>
        <dbReference type="SAM" id="SignalP"/>
    </source>
</evidence>
<evidence type="ECO:0000313" key="4">
    <source>
        <dbReference type="Proteomes" id="UP001338125"/>
    </source>
</evidence>
<name>A0ABR0SF57_9HYPO</name>
<dbReference type="SUPFAM" id="SSF48208">
    <property type="entry name" value="Six-hairpin glycosidases"/>
    <property type="match status" value="1"/>
</dbReference>
<dbReference type="InterPro" id="IPR012341">
    <property type="entry name" value="6hp_glycosidase-like_sf"/>
</dbReference>
<dbReference type="InterPro" id="IPR010905">
    <property type="entry name" value="Glyco_hydro_88"/>
</dbReference>
<dbReference type="PANTHER" id="PTHR33886:SF9">
    <property type="entry name" value="UNSATURATED RHAMNOGALACTURONAN HYDROLASE (EUROFUNG)"/>
    <property type="match status" value="1"/>
</dbReference>
<dbReference type="InterPro" id="IPR008928">
    <property type="entry name" value="6-hairpin_glycosidase_sf"/>
</dbReference>
<dbReference type="Proteomes" id="UP001338125">
    <property type="component" value="Unassembled WGS sequence"/>
</dbReference>
<dbReference type="EMBL" id="JAVFKD010000014">
    <property type="protein sequence ID" value="KAK5990779.1"/>
    <property type="molecule type" value="Genomic_DNA"/>
</dbReference>
<keyword evidence="2" id="KW-0732">Signal</keyword>
<proteinExistence type="predicted"/>
<dbReference type="PANTHER" id="PTHR33886">
    <property type="entry name" value="UNSATURATED RHAMNOGALACTURONAN HYDROLASE (EUROFUNG)"/>
    <property type="match status" value="1"/>
</dbReference>
<sequence>MKSTALFALGAAAAVIEAERPHLTWLADTFISKGVTPTFGYQEATLYFGIEGAYELNKDQKYLDWYKRQIDAVVLDDGTIKGWNSQYSLDEYRMGNNYLYLYGLTGQQKYKTAASIVRKNLNSHPRGPHGGFWHRQPNFPNQMWLDGIFMADSFYSQWTHLFDNQNTTAWNDIFNQYYLVDSHARNKTSGLLVHGWADGPAPWADPKTGLAPHVWGRAVGWYFMSLVETLQVFPKSHPSYTTLMGYYTWLARALKEAQDPASGGWFQVMDEPYPHVKGNYIESSGSAMFTFGLLKGVSLGYLDKKEFLATGKKAYQGLVNKFISPQQDGTLQFTGTVAECGLGSANATFEYYISVHTNVNDYKGSGPFMRAAYEWETWAKNA</sequence>
<keyword evidence="4" id="KW-1185">Reference proteome</keyword>
<comment type="caution">
    <text evidence="3">The sequence shown here is derived from an EMBL/GenBank/DDBJ whole genome shotgun (WGS) entry which is preliminary data.</text>
</comment>
<organism evidence="3 4">
    <name type="scientific">Cladobotryum mycophilum</name>
    <dbReference type="NCBI Taxonomy" id="491253"/>
    <lineage>
        <taxon>Eukaryota</taxon>
        <taxon>Fungi</taxon>
        <taxon>Dikarya</taxon>
        <taxon>Ascomycota</taxon>
        <taxon>Pezizomycotina</taxon>
        <taxon>Sordariomycetes</taxon>
        <taxon>Hypocreomycetidae</taxon>
        <taxon>Hypocreales</taxon>
        <taxon>Hypocreaceae</taxon>
        <taxon>Cladobotryum</taxon>
    </lineage>
</organism>
<feature type="chain" id="PRO_5045398234" evidence="2">
    <location>
        <begin position="19"/>
        <end position="382"/>
    </location>
</feature>
<dbReference type="InterPro" id="IPR052043">
    <property type="entry name" value="PolySaccharide_Degr_Enz"/>
</dbReference>
<feature type="signal peptide" evidence="2">
    <location>
        <begin position="1"/>
        <end position="18"/>
    </location>
</feature>